<dbReference type="AlphaFoldDB" id="A0A1H2UM63"/>
<evidence type="ECO:0000313" key="1">
    <source>
        <dbReference type="EMBL" id="SDW57180.1"/>
    </source>
</evidence>
<proteinExistence type="predicted"/>
<keyword evidence="2" id="KW-1185">Reference proteome</keyword>
<accession>A0A1H2UM63</accession>
<organism evidence="1 2">
    <name type="scientific">Alicyclobacillus hesperidum</name>
    <dbReference type="NCBI Taxonomy" id="89784"/>
    <lineage>
        <taxon>Bacteria</taxon>
        <taxon>Bacillati</taxon>
        <taxon>Bacillota</taxon>
        <taxon>Bacilli</taxon>
        <taxon>Bacillales</taxon>
        <taxon>Alicyclobacillaceae</taxon>
        <taxon>Alicyclobacillus</taxon>
    </lineage>
</organism>
<sequence length="82" mass="8865">MPSVILVGVFNTNTPQQNAGSFFGEYNVGGWDANMKLCQGHGGLYGFFNWHPAQVNINFDNFELIDGAINDADLKPSASANV</sequence>
<dbReference type="Proteomes" id="UP000182589">
    <property type="component" value="Unassembled WGS sequence"/>
</dbReference>
<name>A0A1H2UM63_9BACL</name>
<dbReference type="RefSeq" id="WP_074693087.1">
    <property type="nucleotide sequence ID" value="NZ_FNOJ01000008.1"/>
</dbReference>
<reference evidence="2" key="1">
    <citation type="submission" date="2016-10" db="EMBL/GenBank/DDBJ databases">
        <authorList>
            <person name="Varghese N."/>
        </authorList>
    </citation>
    <scope>NUCLEOTIDE SEQUENCE [LARGE SCALE GENOMIC DNA]</scope>
    <source>
        <strain evidence="2">DSM 12489</strain>
    </source>
</reference>
<dbReference type="EMBL" id="FNOJ01000008">
    <property type="protein sequence ID" value="SDW57180.1"/>
    <property type="molecule type" value="Genomic_DNA"/>
</dbReference>
<gene>
    <name evidence="1" type="ORF">SAMN04489725_10858</name>
</gene>
<protein>
    <recommendedName>
        <fullName evidence="3">Spore germination protein gerPA/gerPF</fullName>
    </recommendedName>
</protein>
<dbReference type="STRING" id="89784.SAMN04489725_10858"/>
<evidence type="ECO:0008006" key="3">
    <source>
        <dbReference type="Google" id="ProtNLM"/>
    </source>
</evidence>
<evidence type="ECO:0000313" key="2">
    <source>
        <dbReference type="Proteomes" id="UP000182589"/>
    </source>
</evidence>